<keyword evidence="2" id="KW-1185">Reference proteome</keyword>
<sequence>MTIIFPMAGLSSRFTKFGFTQPKYMLKIKENSVFFNAVNSFNKYYKSCKFLFIYREILETKDFIVKECEKLHLSNYVLVELEKPTLGQAHTVSLGLENANIPQDESILIFNIDTFRPNFKLPATLDYEKIDGYLEVFQGDGEQWSFILPGDSNKVIKTTEKERISSLCSSGLYYFKKACDFLEAFNTSLANNITNKGEYYIAPLYNSLIHKGKDIRYFEIPRNAIIFCGTPEDYLILNNKENKNG</sequence>
<dbReference type="CDD" id="cd04183">
    <property type="entry name" value="GT2_BcE_like"/>
    <property type="match status" value="1"/>
</dbReference>
<dbReference type="SUPFAM" id="SSF53448">
    <property type="entry name" value="Nucleotide-diphospho-sugar transferases"/>
    <property type="match status" value="1"/>
</dbReference>
<accession>A0ABS7JMI7</accession>
<organism evidence="1 2">
    <name type="scientific">Helicobacter turcicus</name>
    <dbReference type="NCBI Taxonomy" id="2867412"/>
    <lineage>
        <taxon>Bacteria</taxon>
        <taxon>Pseudomonadati</taxon>
        <taxon>Campylobacterota</taxon>
        <taxon>Epsilonproteobacteria</taxon>
        <taxon>Campylobacterales</taxon>
        <taxon>Helicobacteraceae</taxon>
        <taxon>Helicobacter</taxon>
    </lineage>
</organism>
<evidence type="ECO:0000313" key="1">
    <source>
        <dbReference type="EMBL" id="MBX7490602.1"/>
    </source>
</evidence>
<dbReference type="Proteomes" id="UP000700059">
    <property type="component" value="Unassembled WGS sequence"/>
</dbReference>
<evidence type="ECO:0000313" key="2">
    <source>
        <dbReference type="Proteomes" id="UP000700059"/>
    </source>
</evidence>
<gene>
    <name evidence="1" type="ORF">K4G57_03855</name>
</gene>
<protein>
    <submittedName>
        <fullName evidence="1">Glycosyltransferase family 2 protein</fullName>
    </submittedName>
</protein>
<dbReference type="Gene3D" id="3.90.550.10">
    <property type="entry name" value="Spore Coat Polysaccharide Biosynthesis Protein SpsA, Chain A"/>
    <property type="match status" value="1"/>
</dbReference>
<dbReference type="InterPro" id="IPR029044">
    <property type="entry name" value="Nucleotide-diphossugar_trans"/>
</dbReference>
<name>A0ABS7JMI7_9HELI</name>
<dbReference type="InterPro" id="IPR016873">
    <property type="entry name" value="Caps_polysacc_synth_BcbE_prd"/>
</dbReference>
<proteinExistence type="predicted"/>
<dbReference type="EMBL" id="JAIGYQ010000004">
    <property type="protein sequence ID" value="MBX7490602.1"/>
    <property type="molecule type" value="Genomic_DNA"/>
</dbReference>
<dbReference type="RefSeq" id="WP_221531890.1">
    <property type="nucleotide sequence ID" value="NZ_JAIGYP010000004.1"/>
</dbReference>
<comment type="caution">
    <text evidence="1">The sequence shown here is derived from an EMBL/GenBank/DDBJ whole genome shotgun (WGS) entry which is preliminary data.</text>
</comment>
<reference evidence="1 2" key="1">
    <citation type="submission" date="2021-08" db="EMBL/GenBank/DDBJ databases">
        <title>Helicobacter spp. isolated from feces of Anatolian Ground Squirrel (Spermophilus xanthoprymnus) in Turkey.</title>
        <authorList>
            <person name="Aydin F."/>
            <person name="Abay S."/>
            <person name="Kayman T."/>
            <person name="Karakaya E."/>
            <person name="Saticioglu I.B."/>
        </authorList>
    </citation>
    <scope>NUCLEOTIDE SEQUENCE [LARGE SCALE GENOMIC DNA]</scope>
    <source>
        <strain evidence="1 2">Faydin-H70</strain>
    </source>
</reference>
<dbReference type="PIRSF" id="PIRSF028162">
    <property type="entry name" value="BcbE_prd"/>
    <property type="match status" value="1"/>
</dbReference>